<comment type="subcellular location">
    <subcellularLocation>
        <location evidence="1">Endoplasmic reticulum lumen</location>
    </subcellularLocation>
</comment>
<keyword evidence="4" id="KW-0256">Endoplasmic reticulum</keyword>
<dbReference type="GO" id="GO:0010011">
    <property type="term" value="F:auxin binding"/>
    <property type="evidence" value="ECO:0007669"/>
    <property type="project" value="InterPro"/>
</dbReference>
<dbReference type="PANTHER" id="PTHR37236:SF1">
    <property type="entry name" value="AUXIN-BINDING PROTEIN 1"/>
    <property type="match status" value="1"/>
</dbReference>
<dbReference type="EMBL" id="SIDB01000007">
    <property type="protein sequence ID" value="KAI3430856.1"/>
    <property type="molecule type" value="Genomic_DNA"/>
</dbReference>
<keyword evidence="5 10" id="KW-0862">Zinc</keyword>
<dbReference type="GO" id="GO:0005788">
    <property type="term" value="C:endoplasmic reticulum lumen"/>
    <property type="evidence" value="ECO:0007669"/>
    <property type="project" value="UniProtKB-SubCell"/>
</dbReference>
<feature type="binding site" evidence="10">
    <location>
        <position position="102"/>
    </location>
    <ligand>
        <name>Zn(2+)</name>
        <dbReference type="ChEBI" id="CHEBI:29105"/>
    </ligand>
</feature>
<evidence type="ECO:0000256" key="4">
    <source>
        <dbReference type="ARBA" id="ARBA00022824"/>
    </source>
</evidence>
<dbReference type="GO" id="GO:0009734">
    <property type="term" value="P:auxin-activated signaling pathway"/>
    <property type="evidence" value="ECO:0007669"/>
    <property type="project" value="UniProtKB-KW"/>
</dbReference>
<dbReference type="PRINTS" id="PR00655">
    <property type="entry name" value="AUXINBINDNGP"/>
</dbReference>
<evidence type="ECO:0000256" key="3">
    <source>
        <dbReference type="ARBA" id="ARBA00022729"/>
    </source>
</evidence>
<dbReference type="Pfam" id="PF02041">
    <property type="entry name" value="Auxin_BP"/>
    <property type="match status" value="1"/>
</dbReference>
<evidence type="ECO:0000313" key="12">
    <source>
        <dbReference type="Proteomes" id="UP001055712"/>
    </source>
</evidence>
<dbReference type="SUPFAM" id="SSF51182">
    <property type="entry name" value="RmlC-like cupins"/>
    <property type="match status" value="1"/>
</dbReference>
<feature type="binding site" evidence="10">
    <location>
        <position position="106"/>
    </location>
    <ligand>
        <name>Zn(2+)</name>
        <dbReference type="ChEBI" id="CHEBI:29105"/>
    </ligand>
</feature>
<dbReference type="OrthoDB" id="513594at2759"/>
<dbReference type="Gene3D" id="2.60.120.10">
    <property type="entry name" value="Jelly Rolls"/>
    <property type="match status" value="1"/>
</dbReference>
<evidence type="ECO:0000256" key="10">
    <source>
        <dbReference type="PIRSR" id="PIRSR600526-2"/>
    </source>
</evidence>
<keyword evidence="12" id="KW-1185">Reference proteome</keyword>
<feature type="glycosylation site" description="N-linked (GlcNAc...) asparagine" evidence="9">
    <location>
        <position position="134"/>
    </location>
</feature>
<evidence type="ECO:0000256" key="1">
    <source>
        <dbReference type="ARBA" id="ARBA00004319"/>
    </source>
</evidence>
<sequence length="216" mass="23453">MLAFAAFVAGITVGTQYGVHTSALVDGARRRFLGPAFATCADIWQGYPLSPVYQVEDLELGKHPIPGLQHVTLHGFRQHGMRGFEVLQQTLAPGVATPVHEHNCQEVFLVLSGQATAAIRGKDGKVVESQIRTNSTFNILPNARHQLVNTGREDLTFIAIIDNLPLRPTFFKSFDDTSAGQTISPMLWDQQCPSAVPDSLRNFVTAPAASDASTEL</sequence>
<dbReference type="InterPro" id="IPR014710">
    <property type="entry name" value="RmlC-like_jellyroll"/>
</dbReference>
<keyword evidence="6" id="KW-0675">Receptor</keyword>
<proteinExistence type="predicted"/>
<evidence type="ECO:0000256" key="2">
    <source>
        <dbReference type="ARBA" id="ARBA00022723"/>
    </source>
</evidence>
<evidence type="ECO:0000256" key="6">
    <source>
        <dbReference type="ARBA" id="ARBA00023170"/>
    </source>
</evidence>
<dbReference type="InterPro" id="IPR000526">
    <property type="entry name" value="Auxin-bd"/>
</dbReference>
<dbReference type="InterPro" id="IPR011051">
    <property type="entry name" value="RmlC_Cupin_sf"/>
</dbReference>
<feature type="binding site" evidence="10">
    <location>
        <position position="145"/>
    </location>
    <ligand>
        <name>Zn(2+)</name>
        <dbReference type="ChEBI" id="CHEBI:29105"/>
    </ligand>
</feature>
<evidence type="ECO:0000256" key="7">
    <source>
        <dbReference type="ARBA" id="ARBA00023180"/>
    </source>
</evidence>
<protein>
    <submittedName>
        <fullName evidence="11">Uncharacterized protein</fullName>
    </submittedName>
</protein>
<reference evidence="11" key="1">
    <citation type="journal article" date="2019" name="Plant J.">
        <title>Chlorella vulgaris genome assembly and annotation reveals the molecular basis for metabolic acclimation to high light conditions.</title>
        <authorList>
            <person name="Cecchin M."/>
            <person name="Marcolungo L."/>
            <person name="Rossato M."/>
            <person name="Girolomoni L."/>
            <person name="Cosentino E."/>
            <person name="Cuine S."/>
            <person name="Li-Beisson Y."/>
            <person name="Delledonne M."/>
            <person name="Ballottari M."/>
        </authorList>
    </citation>
    <scope>NUCLEOTIDE SEQUENCE</scope>
    <source>
        <strain evidence="11">211/11P</strain>
    </source>
</reference>
<dbReference type="Proteomes" id="UP001055712">
    <property type="component" value="Unassembled WGS sequence"/>
</dbReference>
<feature type="binding site" evidence="10">
    <location>
        <position position="100"/>
    </location>
    <ligand>
        <name>Zn(2+)</name>
        <dbReference type="ChEBI" id="CHEBI:29105"/>
    </ligand>
</feature>
<keyword evidence="2 10" id="KW-0479">Metal-binding</keyword>
<accession>A0A9D4YWW4</accession>
<evidence type="ECO:0000313" key="11">
    <source>
        <dbReference type="EMBL" id="KAI3430856.1"/>
    </source>
</evidence>
<reference evidence="11" key="2">
    <citation type="submission" date="2020-11" db="EMBL/GenBank/DDBJ databases">
        <authorList>
            <person name="Cecchin M."/>
            <person name="Marcolungo L."/>
            <person name="Rossato M."/>
            <person name="Girolomoni L."/>
            <person name="Cosentino E."/>
            <person name="Cuine S."/>
            <person name="Li-Beisson Y."/>
            <person name="Delledonne M."/>
            <person name="Ballottari M."/>
        </authorList>
    </citation>
    <scope>NUCLEOTIDE SEQUENCE</scope>
    <source>
        <strain evidence="11">211/11P</strain>
        <tissue evidence="11">Whole cell</tissue>
    </source>
</reference>
<dbReference type="AlphaFoldDB" id="A0A9D4YWW4"/>
<comment type="caution">
    <text evidence="11">The sequence shown here is derived from an EMBL/GenBank/DDBJ whole genome shotgun (WGS) entry which is preliminary data.</text>
</comment>
<dbReference type="GO" id="GO:0046872">
    <property type="term" value="F:metal ion binding"/>
    <property type="evidence" value="ECO:0007669"/>
    <property type="project" value="UniProtKB-KW"/>
</dbReference>
<dbReference type="PANTHER" id="PTHR37236">
    <property type="entry name" value="AUXIN-BINDING PROTEIN 1"/>
    <property type="match status" value="1"/>
</dbReference>
<evidence type="ECO:0000256" key="8">
    <source>
        <dbReference type="ARBA" id="ARBA00023294"/>
    </source>
</evidence>
<keyword evidence="7" id="KW-0325">Glycoprotein</keyword>
<name>A0A9D4YWW4_CHLVU</name>
<keyword evidence="8" id="KW-0927">Auxin signaling pathway</keyword>
<organism evidence="11 12">
    <name type="scientific">Chlorella vulgaris</name>
    <name type="common">Green alga</name>
    <dbReference type="NCBI Taxonomy" id="3077"/>
    <lineage>
        <taxon>Eukaryota</taxon>
        <taxon>Viridiplantae</taxon>
        <taxon>Chlorophyta</taxon>
        <taxon>core chlorophytes</taxon>
        <taxon>Trebouxiophyceae</taxon>
        <taxon>Chlorellales</taxon>
        <taxon>Chlorellaceae</taxon>
        <taxon>Chlorella clade</taxon>
        <taxon>Chlorella</taxon>
    </lineage>
</organism>
<gene>
    <name evidence="11" type="ORF">D9Q98_009265</name>
</gene>
<keyword evidence="3" id="KW-0732">Signal</keyword>
<evidence type="ECO:0000256" key="5">
    <source>
        <dbReference type="ARBA" id="ARBA00022833"/>
    </source>
</evidence>
<evidence type="ECO:0000256" key="9">
    <source>
        <dbReference type="PIRSR" id="PIRSR600526-1"/>
    </source>
</evidence>